<evidence type="ECO:0000313" key="3">
    <source>
        <dbReference type="Proteomes" id="UP001220456"/>
    </source>
</evidence>
<accession>A0ABT6CYW8</accession>
<dbReference type="InterPro" id="IPR041698">
    <property type="entry name" value="Methyltransf_25"/>
</dbReference>
<name>A0ABT6CYW8_9MICC</name>
<dbReference type="GO" id="GO:0008168">
    <property type="term" value="F:methyltransferase activity"/>
    <property type="evidence" value="ECO:0007669"/>
    <property type="project" value="UniProtKB-KW"/>
</dbReference>
<dbReference type="PANTHER" id="PTHR42912">
    <property type="entry name" value="METHYLTRANSFERASE"/>
    <property type="match status" value="1"/>
</dbReference>
<evidence type="ECO:0000313" key="2">
    <source>
        <dbReference type="EMBL" id="MDF9279280.1"/>
    </source>
</evidence>
<dbReference type="RefSeq" id="WP_277359625.1">
    <property type="nucleotide sequence ID" value="NZ_JAROKN010000069.1"/>
</dbReference>
<dbReference type="Pfam" id="PF13649">
    <property type="entry name" value="Methyltransf_25"/>
    <property type="match status" value="1"/>
</dbReference>
<comment type="caution">
    <text evidence="2">The sequence shown here is derived from an EMBL/GenBank/DDBJ whole genome shotgun (WGS) entry which is preliminary data.</text>
</comment>
<keyword evidence="2" id="KW-0489">Methyltransferase</keyword>
<dbReference type="Proteomes" id="UP001220456">
    <property type="component" value="Unassembled WGS sequence"/>
</dbReference>
<protein>
    <submittedName>
        <fullName evidence="2">Class I SAM-dependent methyltransferase</fullName>
    </submittedName>
</protein>
<dbReference type="InterPro" id="IPR029063">
    <property type="entry name" value="SAM-dependent_MTases_sf"/>
</dbReference>
<organism evidence="2 3">
    <name type="scientific">Arthrobacter vasquezii</name>
    <dbReference type="NCBI Taxonomy" id="2977629"/>
    <lineage>
        <taxon>Bacteria</taxon>
        <taxon>Bacillati</taxon>
        <taxon>Actinomycetota</taxon>
        <taxon>Actinomycetes</taxon>
        <taxon>Micrococcales</taxon>
        <taxon>Micrococcaceae</taxon>
        <taxon>Arthrobacter</taxon>
    </lineage>
</organism>
<sequence length="201" mass="21603">MCSEVSDGYARRAMEYAEHLGSMAAVHPSDRQLVDTWAASIVGQVIDAGCGPGHWTHHLVQQGLSASGVDLVPDFIDRARTSYPGVPFDVGNLDAIDVADGTVGGVLSWYSLIHHEPDTIQVPLGEFARVICPGGGLLIGFFEGPKIESFDHAVVTAYHWPTDALSHELRVAGFDIVEAHTRTGLHHRPHGAVVARRADTP</sequence>
<feature type="domain" description="Methyltransferase" evidence="1">
    <location>
        <begin position="45"/>
        <end position="135"/>
    </location>
</feature>
<dbReference type="EMBL" id="JAROKN010000069">
    <property type="protein sequence ID" value="MDF9279280.1"/>
    <property type="molecule type" value="Genomic_DNA"/>
</dbReference>
<dbReference type="GO" id="GO:0032259">
    <property type="term" value="P:methylation"/>
    <property type="evidence" value="ECO:0007669"/>
    <property type="project" value="UniProtKB-KW"/>
</dbReference>
<keyword evidence="2" id="KW-0808">Transferase</keyword>
<dbReference type="SUPFAM" id="SSF53335">
    <property type="entry name" value="S-adenosyl-L-methionine-dependent methyltransferases"/>
    <property type="match status" value="1"/>
</dbReference>
<dbReference type="PANTHER" id="PTHR42912:SF80">
    <property type="entry name" value="METHYLTRANSFERASE DOMAIN-CONTAINING PROTEIN"/>
    <property type="match status" value="1"/>
</dbReference>
<keyword evidence="3" id="KW-1185">Reference proteome</keyword>
<gene>
    <name evidence="2" type="ORF">P4U43_15935</name>
</gene>
<dbReference type="InterPro" id="IPR050508">
    <property type="entry name" value="Methyltransf_Superfamily"/>
</dbReference>
<dbReference type="CDD" id="cd02440">
    <property type="entry name" value="AdoMet_MTases"/>
    <property type="match status" value="1"/>
</dbReference>
<dbReference type="Gene3D" id="3.40.50.150">
    <property type="entry name" value="Vaccinia Virus protein VP39"/>
    <property type="match status" value="1"/>
</dbReference>
<reference evidence="2 3" key="1">
    <citation type="journal article" date="2023" name="Int. J. Syst. Evol. Microbiol.">
        <title>Arthrobacter vasquezii sp. nov., isolated from a soil sample from Union Glacier, Antarctica.</title>
        <authorList>
            <person name="Valenzuela-Ibaceta F."/>
            <person name="Carrasco V."/>
            <person name="Lagos-Moraga S."/>
            <person name="Dietz-Vargas C."/>
            <person name="Navarro C.A."/>
            <person name="Perez-Donoso J.M."/>
        </authorList>
    </citation>
    <scope>NUCLEOTIDE SEQUENCE [LARGE SCALE GENOMIC DNA]</scope>
    <source>
        <strain evidence="2 3">EH-1B-1</strain>
    </source>
</reference>
<evidence type="ECO:0000259" key="1">
    <source>
        <dbReference type="Pfam" id="PF13649"/>
    </source>
</evidence>
<proteinExistence type="predicted"/>